<sequence length="37" mass="3859">MGRHRETSRFRDSCPCKAAAAAMFAFGTASANASIAP</sequence>
<dbReference type="AlphaFoldDB" id="A0A6J4U4X2"/>
<gene>
    <name evidence="1" type="ORF">AVDCRST_MAG91-3817</name>
</gene>
<protein>
    <submittedName>
        <fullName evidence="1">Uncharacterized protein</fullName>
    </submittedName>
</protein>
<accession>A0A6J4U4X2</accession>
<dbReference type="EMBL" id="CADCVX010000666">
    <property type="protein sequence ID" value="CAA9540544.1"/>
    <property type="molecule type" value="Genomic_DNA"/>
</dbReference>
<organism evidence="1">
    <name type="scientific">uncultured Sphingomonadaceae bacterium</name>
    <dbReference type="NCBI Taxonomy" id="169976"/>
    <lineage>
        <taxon>Bacteria</taxon>
        <taxon>Pseudomonadati</taxon>
        <taxon>Pseudomonadota</taxon>
        <taxon>Alphaproteobacteria</taxon>
        <taxon>Sphingomonadales</taxon>
        <taxon>Sphingomonadaceae</taxon>
        <taxon>environmental samples</taxon>
    </lineage>
</organism>
<name>A0A6J4U4X2_9SPHN</name>
<proteinExistence type="predicted"/>
<reference evidence="1" key="1">
    <citation type="submission" date="2020-02" db="EMBL/GenBank/DDBJ databases">
        <authorList>
            <person name="Meier V. D."/>
        </authorList>
    </citation>
    <scope>NUCLEOTIDE SEQUENCE</scope>
    <source>
        <strain evidence="1">AVDCRST_MAG91</strain>
    </source>
</reference>
<evidence type="ECO:0000313" key="1">
    <source>
        <dbReference type="EMBL" id="CAA9540544.1"/>
    </source>
</evidence>